<keyword evidence="4" id="KW-0645">Protease</keyword>
<gene>
    <name evidence="4" type="ORF">FYJ76_15295</name>
</gene>
<dbReference type="GO" id="GO:0008237">
    <property type="term" value="F:metallopeptidase activity"/>
    <property type="evidence" value="ECO:0007669"/>
    <property type="project" value="UniProtKB-KW"/>
</dbReference>
<comment type="caution">
    <text evidence="4">The sequence shown here is derived from an EMBL/GenBank/DDBJ whole genome shotgun (WGS) entry which is preliminary data.</text>
</comment>
<evidence type="ECO:0000259" key="3">
    <source>
        <dbReference type="Pfam" id="PF02517"/>
    </source>
</evidence>
<organism evidence="4 5">
    <name type="scientific">Ruthenibacterium lactatiformans</name>
    <dbReference type="NCBI Taxonomy" id="1550024"/>
    <lineage>
        <taxon>Bacteria</taxon>
        <taxon>Bacillati</taxon>
        <taxon>Bacillota</taxon>
        <taxon>Clostridia</taxon>
        <taxon>Eubacteriales</taxon>
        <taxon>Oscillospiraceae</taxon>
        <taxon>Ruthenibacterium</taxon>
    </lineage>
</organism>
<feature type="region of interest" description="Disordered" evidence="1">
    <location>
        <begin position="31"/>
        <end position="59"/>
    </location>
</feature>
<keyword evidence="2" id="KW-1133">Transmembrane helix</keyword>
<feature type="transmembrane region" description="Helical" evidence="2">
    <location>
        <begin position="406"/>
        <end position="423"/>
    </location>
</feature>
<feature type="transmembrane region" description="Helical" evidence="2">
    <location>
        <begin position="202"/>
        <end position="229"/>
    </location>
</feature>
<keyword evidence="4" id="KW-0482">Metalloprotease</keyword>
<evidence type="ECO:0000256" key="2">
    <source>
        <dbReference type="SAM" id="Phobius"/>
    </source>
</evidence>
<dbReference type="PANTHER" id="PTHR36435">
    <property type="entry name" value="SLR1288 PROTEIN"/>
    <property type="match status" value="1"/>
</dbReference>
<feature type="transmembrane region" description="Helical" evidence="2">
    <location>
        <begin position="131"/>
        <end position="155"/>
    </location>
</feature>
<dbReference type="InterPro" id="IPR052710">
    <property type="entry name" value="CAAX_protease"/>
</dbReference>
<sequence>MYPALGTAGAVAAVGGIYGCLPVRRHLHTAGRGRGTRHIAGPCAGRGGGRSGIHPRRSGAGASGACASYSRHGFRRRSAAAGQRAPDSISTARRLCGGVSKARRMPLLKKRRASVMQNGLSFKNTMSRVGLCYFVLMLVTQALQLAGMTLLGSLLETGWGLWALSYAPLYCIAVPVFILLLQKLVPGTPGTAGSAALTAGGWLRWLVLCLGVTYLFNFVSLGITALLGMLKGGAVQNPLALMQMNSSPLATFLFACVLAPVGEEFLFRKLLYDKIGGYGVRTYVLVGAFLFALFHANLSQLLYAFVLGAVFCYIYAHTGKLRYTILLHVAINTIGTMAAPLFIQYGGIWGTAAVGILVLVSIAAGAVIAARRRWRFPGAAPADGREGEGAQRPAHSFGRALRTPGMLAYTGLCAALILVVTFLT</sequence>
<name>A0A6I2U690_9FIRM</name>
<feature type="transmembrane region" description="Helical" evidence="2">
    <location>
        <begin position="300"/>
        <end position="316"/>
    </location>
</feature>
<dbReference type="InterPro" id="IPR003675">
    <property type="entry name" value="Rce1/LyrA-like_dom"/>
</dbReference>
<dbReference type="AlphaFoldDB" id="A0A6I2U690"/>
<feature type="transmembrane region" description="Helical" evidence="2">
    <location>
        <begin position="278"/>
        <end position="294"/>
    </location>
</feature>
<protein>
    <submittedName>
        <fullName evidence="4">CPBP family intramembrane metalloprotease</fullName>
    </submittedName>
</protein>
<dbReference type="GO" id="GO:0004175">
    <property type="term" value="F:endopeptidase activity"/>
    <property type="evidence" value="ECO:0007669"/>
    <property type="project" value="UniProtKB-ARBA"/>
</dbReference>
<dbReference type="PANTHER" id="PTHR36435:SF1">
    <property type="entry name" value="CAAX AMINO TERMINAL PROTEASE FAMILY PROTEIN"/>
    <property type="match status" value="1"/>
</dbReference>
<feature type="transmembrane region" description="Helical" evidence="2">
    <location>
        <begin position="249"/>
        <end position="266"/>
    </location>
</feature>
<dbReference type="Proteomes" id="UP000431913">
    <property type="component" value="Unassembled WGS sequence"/>
</dbReference>
<dbReference type="EMBL" id="VUNJ01000023">
    <property type="protein sequence ID" value="MST93277.1"/>
    <property type="molecule type" value="Genomic_DNA"/>
</dbReference>
<feature type="transmembrane region" description="Helical" evidence="2">
    <location>
        <begin position="323"/>
        <end position="343"/>
    </location>
</feature>
<keyword evidence="2" id="KW-0812">Transmembrane</keyword>
<reference evidence="4 5" key="1">
    <citation type="submission" date="2019-08" db="EMBL/GenBank/DDBJ databases">
        <title>In-depth cultivation of the pig gut microbiome towards novel bacterial diversity and tailored functional studies.</title>
        <authorList>
            <person name="Wylensek D."/>
            <person name="Hitch T.C.A."/>
            <person name="Clavel T."/>
        </authorList>
    </citation>
    <scope>NUCLEOTIDE SEQUENCE [LARGE SCALE GENOMIC DNA]</scope>
    <source>
        <strain evidence="4 5">WCA3-601-WT-6J</strain>
    </source>
</reference>
<feature type="domain" description="CAAX prenyl protease 2/Lysostaphin resistance protein A-like" evidence="3">
    <location>
        <begin position="247"/>
        <end position="334"/>
    </location>
</feature>
<keyword evidence="4" id="KW-0378">Hydrolase</keyword>
<evidence type="ECO:0000256" key="1">
    <source>
        <dbReference type="SAM" id="MobiDB-lite"/>
    </source>
</evidence>
<accession>A0A6I2U690</accession>
<keyword evidence="2" id="KW-0472">Membrane</keyword>
<dbReference type="Pfam" id="PF02517">
    <property type="entry name" value="Rce1-like"/>
    <property type="match status" value="1"/>
</dbReference>
<proteinExistence type="predicted"/>
<dbReference type="GO" id="GO:0080120">
    <property type="term" value="P:CAAX-box protein maturation"/>
    <property type="evidence" value="ECO:0007669"/>
    <property type="project" value="UniProtKB-ARBA"/>
</dbReference>
<feature type="transmembrane region" description="Helical" evidence="2">
    <location>
        <begin position="161"/>
        <end position="181"/>
    </location>
</feature>
<evidence type="ECO:0000313" key="5">
    <source>
        <dbReference type="Proteomes" id="UP000431913"/>
    </source>
</evidence>
<evidence type="ECO:0000313" key="4">
    <source>
        <dbReference type="EMBL" id="MST93277.1"/>
    </source>
</evidence>
<dbReference type="GO" id="GO:0006508">
    <property type="term" value="P:proteolysis"/>
    <property type="evidence" value="ECO:0007669"/>
    <property type="project" value="UniProtKB-KW"/>
</dbReference>
<feature type="transmembrane region" description="Helical" evidence="2">
    <location>
        <begin position="349"/>
        <end position="370"/>
    </location>
</feature>